<evidence type="ECO:0000313" key="4">
    <source>
        <dbReference type="Proteomes" id="UP001215280"/>
    </source>
</evidence>
<dbReference type="InterPro" id="IPR036908">
    <property type="entry name" value="RlpA-like_sf"/>
</dbReference>
<evidence type="ECO:0000313" key="3">
    <source>
        <dbReference type="EMBL" id="KAJ7751907.1"/>
    </source>
</evidence>
<evidence type="ECO:0000256" key="1">
    <source>
        <dbReference type="ARBA" id="ARBA00022729"/>
    </source>
</evidence>
<dbReference type="InterPro" id="IPR051477">
    <property type="entry name" value="Expansin_CellWall"/>
</dbReference>
<evidence type="ECO:0000256" key="2">
    <source>
        <dbReference type="SAM" id="MobiDB-lite"/>
    </source>
</evidence>
<keyword evidence="1" id="KW-0732">Signal</keyword>
<gene>
    <name evidence="3" type="ORF">DFH07DRAFT_694287</name>
</gene>
<dbReference type="Gene3D" id="2.40.40.10">
    <property type="entry name" value="RlpA-like domain"/>
    <property type="match status" value="1"/>
</dbReference>
<organism evidence="3 4">
    <name type="scientific">Mycena maculata</name>
    <dbReference type="NCBI Taxonomy" id="230809"/>
    <lineage>
        <taxon>Eukaryota</taxon>
        <taxon>Fungi</taxon>
        <taxon>Dikarya</taxon>
        <taxon>Basidiomycota</taxon>
        <taxon>Agaricomycotina</taxon>
        <taxon>Agaricomycetes</taxon>
        <taxon>Agaricomycetidae</taxon>
        <taxon>Agaricales</taxon>
        <taxon>Marasmiineae</taxon>
        <taxon>Mycenaceae</taxon>
        <taxon>Mycena</taxon>
    </lineage>
</organism>
<sequence>PASTSDVWASASASAPSASASAAPPAVNGPYTGGDLTWYTPGEMGETACGRNYSDTDPIAALPQQFFDAYPGATANPNVSPLCGRRIIISAAPSPGAPIMNVTAIVEDICGTCNISTSVDVTPIIFTQVAPESVGRLHNISWDWV</sequence>
<dbReference type="EMBL" id="JARJLG010000076">
    <property type="protein sequence ID" value="KAJ7751907.1"/>
    <property type="molecule type" value="Genomic_DNA"/>
</dbReference>
<evidence type="ECO:0008006" key="5">
    <source>
        <dbReference type="Google" id="ProtNLM"/>
    </source>
</evidence>
<reference evidence="3" key="1">
    <citation type="submission" date="2023-03" db="EMBL/GenBank/DDBJ databases">
        <title>Massive genome expansion in bonnet fungi (Mycena s.s.) driven by repeated elements and novel gene families across ecological guilds.</title>
        <authorList>
            <consortium name="Lawrence Berkeley National Laboratory"/>
            <person name="Harder C.B."/>
            <person name="Miyauchi S."/>
            <person name="Viragh M."/>
            <person name="Kuo A."/>
            <person name="Thoen E."/>
            <person name="Andreopoulos B."/>
            <person name="Lu D."/>
            <person name="Skrede I."/>
            <person name="Drula E."/>
            <person name="Henrissat B."/>
            <person name="Morin E."/>
            <person name="Kohler A."/>
            <person name="Barry K."/>
            <person name="LaButti K."/>
            <person name="Morin E."/>
            <person name="Salamov A."/>
            <person name="Lipzen A."/>
            <person name="Mereny Z."/>
            <person name="Hegedus B."/>
            <person name="Baldrian P."/>
            <person name="Stursova M."/>
            <person name="Weitz H."/>
            <person name="Taylor A."/>
            <person name="Grigoriev I.V."/>
            <person name="Nagy L.G."/>
            <person name="Martin F."/>
            <person name="Kauserud H."/>
        </authorList>
    </citation>
    <scope>NUCLEOTIDE SEQUENCE</scope>
    <source>
        <strain evidence="3">CBHHK188m</strain>
    </source>
</reference>
<feature type="region of interest" description="Disordered" evidence="2">
    <location>
        <begin position="1"/>
        <end position="26"/>
    </location>
</feature>
<feature type="non-terminal residue" evidence="3">
    <location>
        <position position="1"/>
    </location>
</feature>
<name>A0AAD7IWF1_9AGAR</name>
<dbReference type="AlphaFoldDB" id="A0AAD7IWF1"/>
<comment type="caution">
    <text evidence="3">The sequence shown here is derived from an EMBL/GenBank/DDBJ whole genome shotgun (WGS) entry which is preliminary data.</text>
</comment>
<accession>A0AAD7IWF1</accession>
<dbReference type="PANTHER" id="PTHR31836">
    <property type="match status" value="1"/>
</dbReference>
<dbReference type="PANTHER" id="PTHR31836:SF28">
    <property type="entry name" value="SRCR DOMAIN-CONTAINING PROTEIN-RELATED"/>
    <property type="match status" value="1"/>
</dbReference>
<dbReference type="CDD" id="cd22191">
    <property type="entry name" value="DPBB_RlpA_EXP_N-like"/>
    <property type="match status" value="1"/>
</dbReference>
<keyword evidence="4" id="KW-1185">Reference proteome</keyword>
<proteinExistence type="predicted"/>
<feature type="compositionally biased region" description="Low complexity" evidence="2">
    <location>
        <begin position="9"/>
        <end position="26"/>
    </location>
</feature>
<protein>
    <recommendedName>
        <fullName evidence="5">RlpA-like protein double-psi beta-barrel domain-containing protein</fullName>
    </recommendedName>
</protein>
<dbReference type="Proteomes" id="UP001215280">
    <property type="component" value="Unassembled WGS sequence"/>
</dbReference>
<dbReference type="SUPFAM" id="SSF50685">
    <property type="entry name" value="Barwin-like endoglucanases"/>
    <property type="match status" value="1"/>
</dbReference>
<feature type="non-terminal residue" evidence="3">
    <location>
        <position position="145"/>
    </location>
</feature>